<evidence type="ECO:0000256" key="1">
    <source>
        <dbReference type="SAM" id="Phobius"/>
    </source>
</evidence>
<feature type="transmembrane region" description="Helical" evidence="1">
    <location>
        <begin position="12"/>
        <end position="34"/>
    </location>
</feature>
<keyword evidence="1" id="KW-1133">Transmembrane helix</keyword>
<gene>
    <name evidence="2" type="ORF">OW763_05175</name>
</gene>
<dbReference type="RefSeq" id="WP_268040015.1">
    <property type="nucleotide sequence ID" value="NZ_JAPQER010000002.1"/>
</dbReference>
<dbReference type="EMBL" id="JAPQER010000002">
    <property type="protein sequence ID" value="MCY6483740.1"/>
    <property type="molecule type" value="Genomic_DNA"/>
</dbReference>
<keyword evidence="1" id="KW-0812">Transmembrane</keyword>
<keyword evidence="1" id="KW-0472">Membrane</keyword>
<evidence type="ECO:0008006" key="4">
    <source>
        <dbReference type="Google" id="ProtNLM"/>
    </source>
</evidence>
<proteinExistence type="predicted"/>
<name>A0ABT4D055_9CLOT</name>
<sequence length="150" mass="17492">MLKLRKNEHKGIGIIDVVCSLAIFFVLLIFIFSIKMNALNLRNNNEKVVKYIEFVEALKNVIYYNHNFNEIETLVNTNKVVINKGDISLESIKNKDLEDIFVRNSSKEMPYLIMKVEEDDGEVVKLSLNLHFINKNKNKTIKCICYKGEY</sequence>
<evidence type="ECO:0000313" key="3">
    <source>
        <dbReference type="Proteomes" id="UP001078443"/>
    </source>
</evidence>
<keyword evidence="3" id="KW-1185">Reference proteome</keyword>
<protein>
    <recommendedName>
        <fullName evidence="4">Type II secretion system protein</fullName>
    </recommendedName>
</protein>
<evidence type="ECO:0000313" key="2">
    <source>
        <dbReference type="EMBL" id="MCY6483740.1"/>
    </source>
</evidence>
<reference evidence="2" key="1">
    <citation type="submission" date="2022-12" db="EMBL/GenBank/DDBJ databases">
        <authorList>
            <person name="Wang J."/>
        </authorList>
    </citation>
    <scope>NUCLEOTIDE SEQUENCE</scope>
    <source>
        <strain evidence="2">HY-45-18</strain>
    </source>
</reference>
<accession>A0ABT4D055</accession>
<organism evidence="2 3">
    <name type="scientific">Clostridium aestuarii</name>
    <dbReference type="NCBI Taxonomy" id="338193"/>
    <lineage>
        <taxon>Bacteria</taxon>
        <taxon>Bacillati</taxon>
        <taxon>Bacillota</taxon>
        <taxon>Clostridia</taxon>
        <taxon>Eubacteriales</taxon>
        <taxon>Clostridiaceae</taxon>
        <taxon>Clostridium</taxon>
    </lineage>
</organism>
<comment type="caution">
    <text evidence="2">The sequence shown here is derived from an EMBL/GenBank/DDBJ whole genome shotgun (WGS) entry which is preliminary data.</text>
</comment>
<dbReference type="Proteomes" id="UP001078443">
    <property type="component" value="Unassembled WGS sequence"/>
</dbReference>